<dbReference type="Proteomes" id="UP001302126">
    <property type="component" value="Unassembled WGS sequence"/>
</dbReference>
<dbReference type="EMBL" id="MU864352">
    <property type="protein sequence ID" value="KAK4192961.1"/>
    <property type="molecule type" value="Genomic_DNA"/>
</dbReference>
<feature type="region of interest" description="Disordered" evidence="1">
    <location>
        <begin position="90"/>
        <end position="159"/>
    </location>
</feature>
<evidence type="ECO:0008006" key="4">
    <source>
        <dbReference type="Google" id="ProtNLM"/>
    </source>
</evidence>
<proteinExistence type="predicted"/>
<comment type="caution">
    <text evidence="2">The sequence shown here is derived from an EMBL/GenBank/DDBJ whole genome shotgun (WGS) entry which is preliminary data.</text>
</comment>
<feature type="compositionally biased region" description="Basic and acidic residues" evidence="1">
    <location>
        <begin position="19"/>
        <end position="29"/>
    </location>
</feature>
<organism evidence="2 3">
    <name type="scientific">Podospora australis</name>
    <dbReference type="NCBI Taxonomy" id="1536484"/>
    <lineage>
        <taxon>Eukaryota</taxon>
        <taxon>Fungi</taxon>
        <taxon>Dikarya</taxon>
        <taxon>Ascomycota</taxon>
        <taxon>Pezizomycotina</taxon>
        <taxon>Sordariomycetes</taxon>
        <taxon>Sordariomycetidae</taxon>
        <taxon>Sordariales</taxon>
        <taxon>Podosporaceae</taxon>
        <taxon>Podospora</taxon>
    </lineage>
</organism>
<reference evidence="2" key="1">
    <citation type="journal article" date="2023" name="Mol. Phylogenet. Evol.">
        <title>Genome-scale phylogeny and comparative genomics of the fungal order Sordariales.</title>
        <authorList>
            <person name="Hensen N."/>
            <person name="Bonometti L."/>
            <person name="Westerberg I."/>
            <person name="Brannstrom I.O."/>
            <person name="Guillou S."/>
            <person name="Cros-Aarteil S."/>
            <person name="Calhoun S."/>
            <person name="Haridas S."/>
            <person name="Kuo A."/>
            <person name="Mondo S."/>
            <person name="Pangilinan J."/>
            <person name="Riley R."/>
            <person name="LaButti K."/>
            <person name="Andreopoulos B."/>
            <person name="Lipzen A."/>
            <person name="Chen C."/>
            <person name="Yan M."/>
            <person name="Daum C."/>
            <person name="Ng V."/>
            <person name="Clum A."/>
            <person name="Steindorff A."/>
            <person name="Ohm R.A."/>
            <person name="Martin F."/>
            <person name="Silar P."/>
            <person name="Natvig D.O."/>
            <person name="Lalanne C."/>
            <person name="Gautier V."/>
            <person name="Ament-Velasquez S.L."/>
            <person name="Kruys A."/>
            <person name="Hutchinson M.I."/>
            <person name="Powell A.J."/>
            <person name="Barry K."/>
            <person name="Miller A.N."/>
            <person name="Grigoriev I.V."/>
            <person name="Debuchy R."/>
            <person name="Gladieux P."/>
            <person name="Hiltunen Thoren M."/>
            <person name="Johannesson H."/>
        </authorList>
    </citation>
    <scope>NUCLEOTIDE SEQUENCE</scope>
    <source>
        <strain evidence="2">PSN309</strain>
    </source>
</reference>
<dbReference type="AlphaFoldDB" id="A0AAN6X467"/>
<dbReference type="CDD" id="cd14688">
    <property type="entry name" value="bZIP_YAP"/>
    <property type="match status" value="1"/>
</dbReference>
<evidence type="ECO:0000256" key="1">
    <source>
        <dbReference type="SAM" id="MobiDB-lite"/>
    </source>
</evidence>
<gene>
    <name evidence="2" type="ORF">QBC35DRAFT_547091</name>
</gene>
<name>A0AAN6X467_9PEZI</name>
<evidence type="ECO:0000313" key="3">
    <source>
        <dbReference type="Proteomes" id="UP001302126"/>
    </source>
</evidence>
<protein>
    <recommendedName>
        <fullName evidence="4">BZIP domain-containing protein</fullName>
    </recommendedName>
</protein>
<evidence type="ECO:0000313" key="2">
    <source>
        <dbReference type="EMBL" id="KAK4192961.1"/>
    </source>
</evidence>
<reference evidence="2" key="2">
    <citation type="submission" date="2023-05" db="EMBL/GenBank/DDBJ databases">
        <authorList>
            <consortium name="Lawrence Berkeley National Laboratory"/>
            <person name="Steindorff A."/>
            <person name="Hensen N."/>
            <person name="Bonometti L."/>
            <person name="Westerberg I."/>
            <person name="Brannstrom I.O."/>
            <person name="Guillou S."/>
            <person name="Cros-Aarteil S."/>
            <person name="Calhoun S."/>
            <person name="Haridas S."/>
            <person name="Kuo A."/>
            <person name="Mondo S."/>
            <person name="Pangilinan J."/>
            <person name="Riley R."/>
            <person name="Labutti K."/>
            <person name="Andreopoulos B."/>
            <person name="Lipzen A."/>
            <person name="Chen C."/>
            <person name="Yanf M."/>
            <person name="Daum C."/>
            <person name="Ng V."/>
            <person name="Clum A."/>
            <person name="Ohm R."/>
            <person name="Martin F."/>
            <person name="Silar P."/>
            <person name="Natvig D."/>
            <person name="Lalanne C."/>
            <person name="Gautier V."/>
            <person name="Ament-Velasquez S.L."/>
            <person name="Kruys A."/>
            <person name="Hutchinson M.I."/>
            <person name="Powell A.J."/>
            <person name="Barry K."/>
            <person name="Miller A.N."/>
            <person name="Grigoriev I.V."/>
            <person name="Debuchy R."/>
            <person name="Gladieux P."/>
            <person name="Thoren M.H."/>
            <person name="Johannesson H."/>
        </authorList>
    </citation>
    <scope>NUCLEOTIDE SEQUENCE</scope>
    <source>
        <strain evidence="2">PSN309</strain>
    </source>
</reference>
<keyword evidence="3" id="KW-1185">Reference proteome</keyword>
<feature type="compositionally biased region" description="Acidic residues" evidence="1">
    <location>
        <begin position="134"/>
        <end position="146"/>
    </location>
</feature>
<sequence length="220" mass="24273">MSPNSTYRSGVIKFSTKPAGHDAARQRENQRRHRARVKGRIEDLEAALSKTQSELNDALRYIEKLAVEACRLKGVVNTSDLTTACSVARDEEPQVEVPTATATHLDEDGTKSDTPVPLQYTRPLATEKQTPEGECNDEPTVEDETADCPSLPPPRPGESTILCREAYSIIKDRSSPEGEVDSELVDEWLKPGFRRAIVPGSGCRVETHVLFAFIDHITST</sequence>
<feature type="region of interest" description="Disordered" evidence="1">
    <location>
        <begin position="1"/>
        <end position="36"/>
    </location>
</feature>
<accession>A0AAN6X467</accession>